<dbReference type="PANTHER" id="PTHR30537:SF5">
    <property type="entry name" value="HTH-TYPE TRANSCRIPTIONAL ACTIVATOR TTDR-RELATED"/>
    <property type="match status" value="1"/>
</dbReference>
<dbReference type="AlphaFoldDB" id="A0A4Y9SCQ7"/>
<evidence type="ECO:0000313" key="7">
    <source>
        <dbReference type="Proteomes" id="UP000298438"/>
    </source>
</evidence>
<dbReference type="PROSITE" id="PS50931">
    <property type="entry name" value="HTH_LYSR"/>
    <property type="match status" value="1"/>
</dbReference>
<keyword evidence="3" id="KW-0238">DNA-binding</keyword>
<dbReference type="InterPro" id="IPR058163">
    <property type="entry name" value="LysR-type_TF_proteobact-type"/>
</dbReference>
<dbReference type="Proteomes" id="UP000298438">
    <property type="component" value="Unassembled WGS sequence"/>
</dbReference>
<comment type="similarity">
    <text evidence="1">Belongs to the LysR transcriptional regulatory family.</text>
</comment>
<evidence type="ECO:0000313" key="6">
    <source>
        <dbReference type="EMBL" id="TFW19958.1"/>
    </source>
</evidence>
<evidence type="ECO:0000256" key="3">
    <source>
        <dbReference type="ARBA" id="ARBA00023125"/>
    </source>
</evidence>
<evidence type="ECO:0000259" key="5">
    <source>
        <dbReference type="PROSITE" id="PS50931"/>
    </source>
</evidence>
<name>A0A4Y9SCQ7_9BURK</name>
<dbReference type="Gene3D" id="1.10.10.10">
    <property type="entry name" value="Winged helix-like DNA-binding domain superfamily/Winged helix DNA-binding domain"/>
    <property type="match status" value="1"/>
</dbReference>
<sequence length="297" mass="32808">MDRLDELQVFLAILDSGNMAAAARRLNRSPPAVTRILTALEQRVGARLFERSTRRLVATDAGTRLAEQARRLLADYDSAVQLPGNATPRGLLRVAAPLMFGRRHVTPIVLTFLQRYPEVQVDLRLADRNVDLIEEGIDAAFRIGPLSNTAFVARQLGQVRRVVVASPAYLDRCGEPSAPAALSSHELILATTVRGLPEWRFKVDGREQAVRVTPRLQLNDMEAVLHAALDGFGIARVLSYQAAPALKAGQLVRLLRRFEPEPVPVHLVLPSTRHMAPRLRAFIDFAVSACAELDVLR</sequence>
<evidence type="ECO:0000256" key="1">
    <source>
        <dbReference type="ARBA" id="ARBA00009437"/>
    </source>
</evidence>
<dbReference type="SUPFAM" id="SSF46785">
    <property type="entry name" value="Winged helix' DNA-binding domain"/>
    <property type="match status" value="1"/>
</dbReference>
<dbReference type="GO" id="GO:0043565">
    <property type="term" value="F:sequence-specific DNA binding"/>
    <property type="evidence" value="ECO:0007669"/>
    <property type="project" value="TreeGrafter"/>
</dbReference>
<keyword evidence="4" id="KW-0804">Transcription</keyword>
<keyword evidence="2" id="KW-0805">Transcription regulation</keyword>
<dbReference type="GO" id="GO:0003700">
    <property type="term" value="F:DNA-binding transcription factor activity"/>
    <property type="evidence" value="ECO:0007669"/>
    <property type="project" value="InterPro"/>
</dbReference>
<dbReference type="InterPro" id="IPR036390">
    <property type="entry name" value="WH_DNA-bd_sf"/>
</dbReference>
<dbReference type="CDD" id="cd08471">
    <property type="entry name" value="PBP2_CrgA_like_2"/>
    <property type="match status" value="1"/>
</dbReference>
<evidence type="ECO:0000256" key="4">
    <source>
        <dbReference type="ARBA" id="ARBA00023163"/>
    </source>
</evidence>
<dbReference type="Pfam" id="PF03466">
    <property type="entry name" value="LysR_substrate"/>
    <property type="match status" value="1"/>
</dbReference>
<gene>
    <name evidence="6" type="ORF">E4L96_10985</name>
</gene>
<dbReference type="InterPro" id="IPR036388">
    <property type="entry name" value="WH-like_DNA-bd_sf"/>
</dbReference>
<dbReference type="PANTHER" id="PTHR30537">
    <property type="entry name" value="HTH-TYPE TRANSCRIPTIONAL REGULATOR"/>
    <property type="match status" value="1"/>
</dbReference>
<keyword evidence="7" id="KW-1185">Reference proteome</keyword>
<comment type="caution">
    <text evidence="6">The sequence shown here is derived from an EMBL/GenBank/DDBJ whole genome shotgun (WGS) entry which is preliminary data.</text>
</comment>
<dbReference type="SUPFAM" id="SSF53850">
    <property type="entry name" value="Periplasmic binding protein-like II"/>
    <property type="match status" value="1"/>
</dbReference>
<dbReference type="InterPro" id="IPR000847">
    <property type="entry name" value="LysR_HTH_N"/>
</dbReference>
<dbReference type="FunFam" id="3.40.190.290:FF:000001">
    <property type="entry name" value="Transcriptional regulator, LysR family"/>
    <property type="match status" value="1"/>
</dbReference>
<dbReference type="GO" id="GO:0006351">
    <property type="term" value="P:DNA-templated transcription"/>
    <property type="evidence" value="ECO:0007669"/>
    <property type="project" value="TreeGrafter"/>
</dbReference>
<reference evidence="6 7" key="1">
    <citation type="submission" date="2019-03" db="EMBL/GenBank/DDBJ databases">
        <title>Draft Genome Sequence of Massilia arenosa sp. nov., a Novel Massilia Species Isolated from a Sandy-loam Maize Soil.</title>
        <authorList>
            <person name="Raths R."/>
            <person name="Peta V."/>
            <person name="Bucking H."/>
        </authorList>
    </citation>
    <scope>NUCLEOTIDE SEQUENCE [LARGE SCALE GENOMIC DNA]</scope>
    <source>
        <strain evidence="6 7">MC02</strain>
    </source>
</reference>
<evidence type="ECO:0000256" key="2">
    <source>
        <dbReference type="ARBA" id="ARBA00023015"/>
    </source>
</evidence>
<dbReference type="EMBL" id="SPVF01000139">
    <property type="protein sequence ID" value="TFW19958.1"/>
    <property type="molecule type" value="Genomic_DNA"/>
</dbReference>
<dbReference type="RefSeq" id="WP_135207263.1">
    <property type="nucleotide sequence ID" value="NZ_SPVF01000139.1"/>
</dbReference>
<organism evidence="6 7">
    <name type="scientific">Zemynaea arenosa</name>
    <dbReference type="NCBI Taxonomy" id="2561931"/>
    <lineage>
        <taxon>Bacteria</taxon>
        <taxon>Pseudomonadati</taxon>
        <taxon>Pseudomonadota</taxon>
        <taxon>Betaproteobacteria</taxon>
        <taxon>Burkholderiales</taxon>
        <taxon>Oxalobacteraceae</taxon>
        <taxon>Telluria group</taxon>
        <taxon>Zemynaea</taxon>
    </lineage>
</organism>
<dbReference type="Pfam" id="PF00126">
    <property type="entry name" value="HTH_1"/>
    <property type="match status" value="1"/>
</dbReference>
<dbReference type="Gene3D" id="3.40.190.290">
    <property type="match status" value="1"/>
</dbReference>
<accession>A0A4Y9SCQ7</accession>
<dbReference type="InterPro" id="IPR005119">
    <property type="entry name" value="LysR_subst-bd"/>
</dbReference>
<protein>
    <submittedName>
        <fullName evidence="6">LysR family transcriptional regulator</fullName>
    </submittedName>
</protein>
<dbReference type="OrthoDB" id="9786526at2"/>
<proteinExistence type="inferred from homology"/>
<dbReference type="FunFam" id="1.10.10.10:FF:000001">
    <property type="entry name" value="LysR family transcriptional regulator"/>
    <property type="match status" value="1"/>
</dbReference>
<feature type="domain" description="HTH lysR-type" evidence="5">
    <location>
        <begin position="1"/>
        <end position="59"/>
    </location>
</feature>